<dbReference type="SUPFAM" id="SSF55811">
    <property type="entry name" value="Nudix"/>
    <property type="match status" value="1"/>
</dbReference>
<name>A0AAN0REX3_9PROT</name>
<proteinExistence type="predicted"/>
<evidence type="ECO:0000313" key="2">
    <source>
        <dbReference type="EMBL" id="AHJ63766.1"/>
    </source>
</evidence>
<dbReference type="Proteomes" id="UP000019438">
    <property type="component" value="Chromosome"/>
</dbReference>
<evidence type="ECO:0000313" key="3">
    <source>
        <dbReference type="Proteomes" id="UP000019438"/>
    </source>
</evidence>
<sequence length="265" mass="29011">MPARSTLPPAPPHAERAAWPVYPVEPEIKARVTSAMPALAASLDREVERIWQSALQRTGGRLFNGQVFSADDLTPTLLTGHMTEFRRIVAQMERPDLYEALHVRPLAVCASVLACPEARPEEGGVIIGRRAGHSVYQAGYWQTPPAGSVDAGALLPDGWLDLRGQLMKELQEELGISPAAVTECVPLLMIEHPDSHVLDIGHRMVVNLTASQVQKTHRSLADDEYDPVLILKLPELEATLHALGGVLSPPSRAIMQASHWFDEKI</sequence>
<evidence type="ECO:0000259" key="1">
    <source>
        <dbReference type="PROSITE" id="PS51462"/>
    </source>
</evidence>
<dbReference type="AlphaFoldDB" id="A0AAN0REX3"/>
<dbReference type="Gene3D" id="3.90.79.10">
    <property type="entry name" value="Nucleoside Triphosphate Pyrophosphohydrolase"/>
    <property type="match status" value="1"/>
</dbReference>
<dbReference type="GO" id="GO:0003824">
    <property type="term" value="F:catalytic activity"/>
    <property type="evidence" value="ECO:0007669"/>
    <property type="project" value="UniProtKB-ARBA"/>
</dbReference>
<protein>
    <submittedName>
        <fullName evidence="2">Phosphohydrolase (MutT/nudix family protein)</fullName>
    </submittedName>
</protein>
<accession>A0AAN0REX3</accession>
<gene>
    <name evidence="2" type="ORF">GbCGDNIH3_1886</name>
</gene>
<feature type="domain" description="Nudix hydrolase" evidence="1">
    <location>
        <begin position="105"/>
        <end position="253"/>
    </location>
</feature>
<dbReference type="EMBL" id="CP003181">
    <property type="protein sequence ID" value="AHJ63766.1"/>
    <property type="molecule type" value="Genomic_DNA"/>
</dbReference>
<reference evidence="3" key="1">
    <citation type="submission" date="2012-06" db="EMBL/GenBank/DDBJ databases">
        <title>Genome analysis of multiple Granulibacter bethesdensis isolates demonstrates substantial genome diversity.</title>
        <authorList>
            <person name="Greenberg D.E."/>
            <person name="Porcella S.F."/>
            <person name="Zarember K."/>
            <person name="Zelazny A.M."/>
            <person name="Bruno D."/>
            <person name="Martens C."/>
            <person name="Barbian K.D."/>
            <person name="Jaske E."/>
            <person name="Holland S.M."/>
        </authorList>
    </citation>
    <scope>NUCLEOTIDE SEQUENCE [LARGE SCALE GENOMIC DNA]</scope>
    <source>
        <strain evidence="3">CGDNIH3</strain>
    </source>
</reference>
<dbReference type="InterPro" id="IPR000086">
    <property type="entry name" value="NUDIX_hydrolase_dom"/>
</dbReference>
<dbReference type="InterPro" id="IPR015797">
    <property type="entry name" value="NUDIX_hydrolase-like_dom_sf"/>
</dbReference>
<organism evidence="2 3">
    <name type="scientific">Granulibacter bethesdensis</name>
    <dbReference type="NCBI Taxonomy" id="364410"/>
    <lineage>
        <taxon>Bacteria</taxon>
        <taxon>Pseudomonadati</taxon>
        <taxon>Pseudomonadota</taxon>
        <taxon>Alphaproteobacteria</taxon>
        <taxon>Acetobacterales</taxon>
        <taxon>Acetobacteraceae</taxon>
        <taxon>Granulibacter</taxon>
    </lineage>
</organism>
<dbReference type="PROSITE" id="PS51462">
    <property type="entry name" value="NUDIX"/>
    <property type="match status" value="1"/>
</dbReference>
<dbReference type="KEGG" id="gbc:GbCGDNIH3_1886"/>
<dbReference type="RefSeq" id="WP_011632586.1">
    <property type="nucleotide sequence ID" value="NZ_CP003181.2"/>
</dbReference>